<evidence type="ECO:0000256" key="11">
    <source>
        <dbReference type="SAM" id="Phobius"/>
    </source>
</evidence>
<protein>
    <submittedName>
        <fullName evidence="14">Type VII secretion-associated serine protease mycosin</fullName>
    </submittedName>
</protein>
<evidence type="ECO:0000313" key="15">
    <source>
        <dbReference type="Proteomes" id="UP001499990"/>
    </source>
</evidence>
<feature type="domain" description="Peptidase S8/S53" evidence="13">
    <location>
        <begin position="49"/>
        <end position="298"/>
    </location>
</feature>
<name>A0ABP6SGS9_9ACTN</name>
<evidence type="ECO:0000256" key="2">
    <source>
        <dbReference type="ARBA" id="ARBA00011073"/>
    </source>
</evidence>
<keyword evidence="15" id="KW-1185">Reference proteome</keyword>
<evidence type="ECO:0000256" key="8">
    <source>
        <dbReference type="ARBA" id="ARBA00022989"/>
    </source>
</evidence>
<evidence type="ECO:0000313" key="14">
    <source>
        <dbReference type="EMBL" id="GAA3376358.1"/>
    </source>
</evidence>
<feature type="transmembrane region" description="Helical" evidence="11">
    <location>
        <begin position="363"/>
        <end position="382"/>
    </location>
</feature>
<dbReference type="PRINTS" id="PR00723">
    <property type="entry name" value="SUBTILISIN"/>
</dbReference>
<dbReference type="GO" id="GO:0006508">
    <property type="term" value="P:proteolysis"/>
    <property type="evidence" value="ECO:0007669"/>
    <property type="project" value="UniProtKB-KW"/>
</dbReference>
<dbReference type="PANTHER" id="PTHR43399">
    <property type="entry name" value="SUBTILISIN-RELATED"/>
    <property type="match status" value="1"/>
</dbReference>
<evidence type="ECO:0000256" key="4">
    <source>
        <dbReference type="ARBA" id="ARBA00022670"/>
    </source>
</evidence>
<evidence type="ECO:0000256" key="1">
    <source>
        <dbReference type="ARBA" id="ARBA00004162"/>
    </source>
</evidence>
<dbReference type="RefSeq" id="WP_345041077.1">
    <property type="nucleotide sequence ID" value="NZ_BAAAYL010000001.1"/>
</dbReference>
<dbReference type="EMBL" id="BAAAYL010000001">
    <property type="protein sequence ID" value="GAA3376358.1"/>
    <property type="molecule type" value="Genomic_DNA"/>
</dbReference>
<comment type="caution">
    <text evidence="14">The sequence shown here is derived from an EMBL/GenBank/DDBJ whole genome shotgun (WGS) entry which is preliminary data.</text>
</comment>
<evidence type="ECO:0000256" key="12">
    <source>
        <dbReference type="SAM" id="SignalP"/>
    </source>
</evidence>
<sequence>MIRKAAPVLGALTAVLTVFAPAAHAADMRSRQWYLDAMKAEEIWQVSTGSGVTVAVIDTGVDADVPELRGRVLEGANFEEAGDGRVDKDGHGTNMAVTIAGNGAQGGIKGLAPGAKILPVTSSSDALGFGGHDGLAKGIRYVADTDARIINVSRGGKPTSEDMAELRSAVDYALQKGKLIFAASGNEGDEGNPIEYPAALPGVVAVGALDTKGKVTKFSGYRDYVALSAPGDKIPAHCTKSEGYCETSGTSYATALASASAALIWSAHPDWTANQVLRVMMETAGHDGPVPSKYIGYGTIRPRQVLLEGKGDPGPADVNPLLAARTPSTTPSASPSPEHTGASGNEPAETAAARADKDVGVPLWAIAAVAVAVVAIGATAAVKVRSRRA</sequence>
<gene>
    <name evidence="14" type="primary">mycP_3</name>
    <name evidence="14" type="ORF">GCM10020367_47750</name>
</gene>
<evidence type="ECO:0000256" key="7">
    <source>
        <dbReference type="ARBA" id="ARBA00022825"/>
    </source>
</evidence>
<organism evidence="14 15">
    <name type="scientific">Streptomyces sannanensis</name>
    <dbReference type="NCBI Taxonomy" id="285536"/>
    <lineage>
        <taxon>Bacteria</taxon>
        <taxon>Bacillati</taxon>
        <taxon>Actinomycetota</taxon>
        <taxon>Actinomycetes</taxon>
        <taxon>Kitasatosporales</taxon>
        <taxon>Streptomycetaceae</taxon>
        <taxon>Streptomyces</taxon>
    </lineage>
</organism>
<dbReference type="PANTHER" id="PTHR43399:SF4">
    <property type="entry name" value="CELL WALL-ASSOCIATED PROTEASE"/>
    <property type="match status" value="1"/>
</dbReference>
<dbReference type="InterPro" id="IPR023827">
    <property type="entry name" value="Peptidase_S8_Asp-AS"/>
</dbReference>
<keyword evidence="3" id="KW-1003">Cell membrane</keyword>
<dbReference type="InterPro" id="IPR036852">
    <property type="entry name" value="Peptidase_S8/S53_dom_sf"/>
</dbReference>
<comment type="subcellular location">
    <subcellularLocation>
        <location evidence="1">Cell membrane</location>
        <topology evidence="1">Single-pass membrane protein</topology>
    </subcellularLocation>
</comment>
<keyword evidence="9 11" id="KW-0472">Membrane</keyword>
<comment type="similarity">
    <text evidence="2">Belongs to the peptidase S8 family.</text>
</comment>
<dbReference type="Gene3D" id="3.40.50.200">
    <property type="entry name" value="Peptidase S8/S53 domain"/>
    <property type="match status" value="1"/>
</dbReference>
<evidence type="ECO:0000256" key="9">
    <source>
        <dbReference type="ARBA" id="ARBA00023136"/>
    </source>
</evidence>
<dbReference type="InterPro" id="IPR000209">
    <property type="entry name" value="Peptidase_S8/S53_dom"/>
</dbReference>
<dbReference type="InterPro" id="IPR051048">
    <property type="entry name" value="Peptidase_S8/S53_subtilisin"/>
</dbReference>
<dbReference type="Pfam" id="PF00082">
    <property type="entry name" value="Peptidase_S8"/>
    <property type="match status" value="1"/>
</dbReference>
<keyword evidence="8 11" id="KW-1133">Transmembrane helix</keyword>
<keyword evidence="7" id="KW-0720">Serine protease</keyword>
<evidence type="ECO:0000256" key="10">
    <source>
        <dbReference type="SAM" id="MobiDB-lite"/>
    </source>
</evidence>
<accession>A0ABP6SGS9</accession>
<keyword evidence="5 11" id="KW-0812">Transmembrane</keyword>
<keyword evidence="4 14" id="KW-0645">Protease</keyword>
<evidence type="ECO:0000256" key="5">
    <source>
        <dbReference type="ARBA" id="ARBA00022692"/>
    </source>
</evidence>
<feature type="region of interest" description="Disordered" evidence="10">
    <location>
        <begin position="306"/>
        <end position="353"/>
    </location>
</feature>
<dbReference type="PROSITE" id="PS00136">
    <property type="entry name" value="SUBTILASE_ASP"/>
    <property type="match status" value="1"/>
</dbReference>
<evidence type="ECO:0000256" key="6">
    <source>
        <dbReference type="ARBA" id="ARBA00022801"/>
    </source>
</evidence>
<dbReference type="NCBIfam" id="TIGR03921">
    <property type="entry name" value="T7SS_mycosin"/>
    <property type="match status" value="1"/>
</dbReference>
<dbReference type="InterPro" id="IPR023834">
    <property type="entry name" value="T7SS_pept_S8A_mycosin"/>
</dbReference>
<keyword evidence="12" id="KW-0732">Signal</keyword>
<dbReference type="InterPro" id="IPR015500">
    <property type="entry name" value="Peptidase_S8_subtilisin-rel"/>
</dbReference>
<dbReference type="SUPFAM" id="SSF52743">
    <property type="entry name" value="Subtilisin-like"/>
    <property type="match status" value="1"/>
</dbReference>
<evidence type="ECO:0000256" key="3">
    <source>
        <dbReference type="ARBA" id="ARBA00022475"/>
    </source>
</evidence>
<feature type="signal peptide" evidence="12">
    <location>
        <begin position="1"/>
        <end position="25"/>
    </location>
</feature>
<dbReference type="Proteomes" id="UP001499990">
    <property type="component" value="Unassembled WGS sequence"/>
</dbReference>
<keyword evidence="6" id="KW-0378">Hydrolase</keyword>
<feature type="compositionally biased region" description="Low complexity" evidence="10">
    <location>
        <begin position="323"/>
        <end position="337"/>
    </location>
</feature>
<dbReference type="GO" id="GO:0008233">
    <property type="term" value="F:peptidase activity"/>
    <property type="evidence" value="ECO:0007669"/>
    <property type="project" value="UniProtKB-KW"/>
</dbReference>
<feature type="chain" id="PRO_5046143621" evidence="12">
    <location>
        <begin position="26"/>
        <end position="389"/>
    </location>
</feature>
<reference evidence="15" key="1">
    <citation type="journal article" date="2019" name="Int. J. Syst. Evol. Microbiol.">
        <title>The Global Catalogue of Microorganisms (GCM) 10K type strain sequencing project: providing services to taxonomists for standard genome sequencing and annotation.</title>
        <authorList>
            <consortium name="The Broad Institute Genomics Platform"/>
            <consortium name="The Broad Institute Genome Sequencing Center for Infectious Disease"/>
            <person name="Wu L."/>
            <person name="Ma J."/>
        </authorList>
    </citation>
    <scope>NUCLEOTIDE SEQUENCE [LARGE SCALE GENOMIC DNA]</scope>
    <source>
        <strain evidence="15">JCM 9651</strain>
    </source>
</reference>
<evidence type="ECO:0000259" key="13">
    <source>
        <dbReference type="Pfam" id="PF00082"/>
    </source>
</evidence>
<proteinExistence type="inferred from homology"/>